<dbReference type="RefSeq" id="XP_030640109.1">
    <property type="nucleotide sequence ID" value="XM_030784249.1"/>
</dbReference>
<dbReference type="PANTHER" id="PTHR45785">
    <property type="entry name" value="COMPLEMENT FACTOR H-RELATED"/>
    <property type="match status" value="1"/>
</dbReference>
<dbReference type="InParanoid" id="A0A6J2W7E1"/>
<dbReference type="PANTHER" id="PTHR45785:SF2">
    <property type="entry name" value="COMPLEMENT FACTOR H-RELATED"/>
    <property type="match status" value="1"/>
</dbReference>
<dbReference type="CDD" id="cd00033">
    <property type="entry name" value="CCP"/>
    <property type="match status" value="1"/>
</dbReference>
<dbReference type="InterPro" id="IPR000436">
    <property type="entry name" value="Sushi_SCR_CCP_dom"/>
</dbReference>
<dbReference type="InterPro" id="IPR035976">
    <property type="entry name" value="Sushi/SCR/CCP_sf"/>
</dbReference>
<keyword evidence="8" id="KW-1185">Reference proteome</keyword>
<evidence type="ECO:0000259" key="7">
    <source>
        <dbReference type="PROSITE" id="PS50923"/>
    </source>
</evidence>
<evidence type="ECO:0000256" key="6">
    <source>
        <dbReference type="SAM" id="SignalP"/>
    </source>
</evidence>
<evidence type="ECO:0000256" key="2">
    <source>
        <dbReference type="ARBA" id="ARBA00022659"/>
    </source>
</evidence>
<proteinExistence type="predicted"/>
<dbReference type="Gene3D" id="2.10.70.10">
    <property type="entry name" value="Complement Module, domain 1"/>
    <property type="match status" value="2"/>
</dbReference>
<dbReference type="InterPro" id="IPR051503">
    <property type="entry name" value="ComplSys_Reg/VirEntry_Med"/>
</dbReference>
<feature type="disulfide bond" evidence="5">
    <location>
        <begin position="69"/>
        <end position="112"/>
    </location>
</feature>
<dbReference type="GeneID" id="115820620"/>
<feature type="domain" description="Sushi" evidence="7">
    <location>
        <begin position="67"/>
        <end position="125"/>
    </location>
</feature>
<evidence type="ECO:0000313" key="8">
    <source>
        <dbReference type="Proteomes" id="UP000504632"/>
    </source>
</evidence>
<dbReference type="Proteomes" id="UP000504632">
    <property type="component" value="Chromosome 9"/>
</dbReference>
<evidence type="ECO:0000313" key="9">
    <source>
        <dbReference type="RefSeq" id="XP_030640109.1"/>
    </source>
</evidence>
<feature type="chain" id="PRO_5027098669" evidence="6">
    <location>
        <begin position="22"/>
        <end position="189"/>
    </location>
</feature>
<evidence type="ECO:0000256" key="5">
    <source>
        <dbReference type="PROSITE-ProRule" id="PRU00302"/>
    </source>
</evidence>
<keyword evidence="3 6" id="KW-0732">Signal</keyword>
<keyword evidence="4 5" id="KW-1015">Disulfide bond</keyword>
<dbReference type="SUPFAM" id="SSF57535">
    <property type="entry name" value="Complement control module/SCR domain"/>
    <property type="match status" value="2"/>
</dbReference>
<dbReference type="PROSITE" id="PS50923">
    <property type="entry name" value="SUSHI"/>
    <property type="match status" value="1"/>
</dbReference>
<keyword evidence="2 5" id="KW-0768">Sushi</keyword>
<evidence type="ECO:0000256" key="4">
    <source>
        <dbReference type="ARBA" id="ARBA00023157"/>
    </source>
</evidence>
<feature type="signal peptide" evidence="6">
    <location>
        <begin position="1"/>
        <end position="21"/>
    </location>
</feature>
<organism evidence="8 9">
    <name type="scientific">Chanos chanos</name>
    <name type="common">Milkfish</name>
    <name type="synonym">Mugil chanos</name>
    <dbReference type="NCBI Taxonomy" id="29144"/>
    <lineage>
        <taxon>Eukaryota</taxon>
        <taxon>Metazoa</taxon>
        <taxon>Chordata</taxon>
        <taxon>Craniata</taxon>
        <taxon>Vertebrata</taxon>
        <taxon>Euteleostomi</taxon>
        <taxon>Actinopterygii</taxon>
        <taxon>Neopterygii</taxon>
        <taxon>Teleostei</taxon>
        <taxon>Ostariophysi</taxon>
        <taxon>Gonorynchiformes</taxon>
        <taxon>Chanidae</taxon>
        <taxon>Chanos</taxon>
    </lineage>
</organism>
<reference evidence="9" key="1">
    <citation type="submission" date="2025-08" db="UniProtKB">
        <authorList>
            <consortium name="RefSeq"/>
        </authorList>
    </citation>
    <scope>IDENTIFICATION</scope>
</reference>
<accession>A0A6J2W7E1</accession>
<dbReference type="SMART" id="SM00032">
    <property type="entry name" value="CCP"/>
    <property type="match status" value="1"/>
</dbReference>
<dbReference type="Pfam" id="PF00084">
    <property type="entry name" value="Sushi"/>
    <property type="match status" value="1"/>
</dbReference>
<evidence type="ECO:0000256" key="3">
    <source>
        <dbReference type="ARBA" id="ARBA00022729"/>
    </source>
</evidence>
<dbReference type="OrthoDB" id="10051774at2759"/>
<evidence type="ECO:0000256" key="1">
    <source>
        <dbReference type="ARBA" id="ARBA00004328"/>
    </source>
</evidence>
<comment type="subcellular location">
    <subcellularLocation>
        <location evidence="1">Virion</location>
    </subcellularLocation>
</comment>
<dbReference type="AlphaFoldDB" id="A0A6J2W7E1"/>
<name>A0A6J2W7E1_CHACN</name>
<comment type="caution">
    <text evidence="5">Lacks conserved residue(s) required for the propagation of feature annotation.</text>
</comment>
<protein>
    <submittedName>
        <fullName evidence="9">Complement factor H-related protein 3-like</fullName>
    </submittedName>
</protein>
<sequence>MKSNLFVVFLYVCVSVDRSSTDNVAELESNIFLQPGQSVRVICSQGSMTVENGQNSKKVLCQTNEKRYCGLPPAAESADVTDTLKDQYQDGERVKYQCQALHTISGNPYMTCSDGQWTGTIRCMKSCTVTAEEMDQNKIHLAHGPQRKIYLAHLDFISFKCNWWKSLQADSPGLRQQCIDGVMPLPRCA</sequence>
<gene>
    <name evidence="9" type="primary">LOC115820620</name>
</gene>